<name>A0A1V9FIR9_9BACT</name>
<organism evidence="2 3">
    <name type="scientific">Niastella vici</name>
    <dbReference type="NCBI Taxonomy" id="1703345"/>
    <lineage>
        <taxon>Bacteria</taxon>
        <taxon>Pseudomonadati</taxon>
        <taxon>Bacteroidota</taxon>
        <taxon>Chitinophagia</taxon>
        <taxon>Chitinophagales</taxon>
        <taxon>Chitinophagaceae</taxon>
        <taxon>Niastella</taxon>
    </lineage>
</organism>
<proteinExistence type="predicted"/>
<accession>A0A1V9FIR9</accession>
<protein>
    <submittedName>
        <fullName evidence="2">Transcriptional initiation protein Tat</fullName>
    </submittedName>
</protein>
<dbReference type="AlphaFoldDB" id="A0A1V9FIR9"/>
<feature type="compositionally biased region" description="Basic and acidic residues" evidence="1">
    <location>
        <begin position="27"/>
        <end position="36"/>
    </location>
</feature>
<dbReference type="Pfam" id="PF13618">
    <property type="entry name" value="Gluconate_2-dh3"/>
    <property type="match status" value="1"/>
</dbReference>
<sequence>MDRRKSLKAIAVGTLSAGVLLDACKSDNKKEPEAKAAEPASGLTLDRAEEEKKREQELMSTTFFTPHEMATITVLADIIIPRDAISGSASDAKVPDFIEFMVKDQPEHQVPMRGGLRWLDVESLKRFEKPFKDCDAKQQINIVDDIAYPEITYKENGKDVKRGKPAKPGMAQGIAFFSLMRDLTTSGFYTSQIGVKDVGYAGNTPNKWNGVPDDVLKQYGLAYTEKEMKECAKY</sequence>
<evidence type="ECO:0000313" key="2">
    <source>
        <dbReference type="EMBL" id="OQP58116.1"/>
    </source>
</evidence>
<dbReference type="InterPro" id="IPR027056">
    <property type="entry name" value="Gluconate_2DH_su3"/>
</dbReference>
<feature type="region of interest" description="Disordered" evidence="1">
    <location>
        <begin position="27"/>
        <end position="51"/>
    </location>
</feature>
<gene>
    <name evidence="2" type="ORF">A3860_07250</name>
</gene>
<dbReference type="STRING" id="1703345.A3860_07250"/>
<keyword evidence="3" id="KW-1185">Reference proteome</keyword>
<dbReference type="EMBL" id="LVYD01000102">
    <property type="protein sequence ID" value="OQP58116.1"/>
    <property type="molecule type" value="Genomic_DNA"/>
</dbReference>
<evidence type="ECO:0000313" key="3">
    <source>
        <dbReference type="Proteomes" id="UP000192796"/>
    </source>
</evidence>
<reference evidence="2 3" key="1">
    <citation type="submission" date="2016-03" db="EMBL/GenBank/DDBJ databases">
        <title>Niastella vici sp. nov., isolated from farmland soil.</title>
        <authorList>
            <person name="Chen L."/>
            <person name="Wang D."/>
            <person name="Yang S."/>
            <person name="Wang G."/>
        </authorList>
    </citation>
    <scope>NUCLEOTIDE SEQUENCE [LARGE SCALE GENOMIC DNA]</scope>
    <source>
        <strain evidence="2 3">DJ57</strain>
    </source>
</reference>
<evidence type="ECO:0000256" key="1">
    <source>
        <dbReference type="SAM" id="MobiDB-lite"/>
    </source>
</evidence>
<dbReference type="RefSeq" id="WP_081155260.1">
    <property type="nucleotide sequence ID" value="NZ_LVYD01000102.1"/>
</dbReference>
<dbReference type="Proteomes" id="UP000192796">
    <property type="component" value="Unassembled WGS sequence"/>
</dbReference>
<comment type="caution">
    <text evidence="2">The sequence shown here is derived from an EMBL/GenBank/DDBJ whole genome shotgun (WGS) entry which is preliminary data.</text>
</comment>
<dbReference type="OrthoDB" id="129242at2"/>